<keyword evidence="2" id="KW-0808">Transferase</keyword>
<name>A0ABT7HCM6_9GAMM</name>
<dbReference type="GO" id="GO:0016757">
    <property type="term" value="F:glycosyltransferase activity"/>
    <property type="evidence" value="ECO:0007669"/>
    <property type="project" value="UniProtKB-KW"/>
</dbReference>
<proteinExistence type="predicted"/>
<dbReference type="PANTHER" id="PTHR36836">
    <property type="entry name" value="COLANIC ACID BIOSYNTHESIS PROTEIN WCAK"/>
    <property type="match status" value="1"/>
</dbReference>
<dbReference type="Proteomes" id="UP001223547">
    <property type="component" value="Unassembled WGS sequence"/>
</dbReference>
<accession>A0ABT7HCM6</accession>
<keyword evidence="3" id="KW-1185">Reference proteome</keyword>
<evidence type="ECO:0000313" key="3">
    <source>
        <dbReference type="Proteomes" id="UP001223547"/>
    </source>
</evidence>
<keyword evidence="2" id="KW-0328">Glycosyltransferase</keyword>
<sequence length="400" mass="44328">MPKILMLSDITGLGPDYHVGDEAMAQVAIERLGKLVGKENLILGCASPAQVPETYGIRAFAFYHITDNQFRSMLWTKPLSYFKAFAMNVYQVARCDKVLVCGGGNMTSVWPGVLEARLRLLKVANFFKKDVILVSQTIGPFEQPHREAVDRALRKAKWIGVRDINFSHTQVSSPVHFALDDACYLEKRHSEYSRSISADSGDFACISMRKFGDMDDSDVLRVAAAIEQAVRSHNLNSVFIPHHAPMGTKGDIALANQIKHLWKKESFHLVDPIPLASELKALTADSQFVISMRYHQLVFALSIGVPAVGIYVDEYTQAKLTGSFEALGLKPLVTSINHVDDNLDALVSEALESRESFEAAAHKIQQEEKKVSERPYRLLADVLEEPLADSIGKPTEAKGS</sequence>
<dbReference type="EC" id="2.4.-.-" evidence="2"/>
<dbReference type="InterPro" id="IPR007345">
    <property type="entry name" value="Polysacch_pyruvyl_Trfase"/>
</dbReference>
<comment type="caution">
    <text evidence="2">The sequence shown here is derived from an EMBL/GenBank/DDBJ whole genome shotgun (WGS) entry which is preliminary data.</text>
</comment>
<feature type="domain" description="Polysaccharide pyruvyl transferase" evidence="1">
    <location>
        <begin position="19"/>
        <end position="313"/>
    </location>
</feature>
<dbReference type="RefSeq" id="WP_219865866.1">
    <property type="nucleotide sequence ID" value="NZ_JASSQD010000001.1"/>
</dbReference>
<dbReference type="Pfam" id="PF04230">
    <property type="entry name" value="PS_pyruv_trans"/>
    <property type="match status" value="1"/>
</dbReference>
<evidence type="ECO:0000313" key="2">
    <source>
        <dbReference type="EMBL" id="MDK9557677.1"/>
    </source>
</evidence>
<organism evidence="2 3">
    <name type="scientific">Marinobacter albus</name>
    <dbReference type="NCBI Taxonomy" id="3030833"/>
    <lineage>
        <taxon>Bacteria</taxon>
        <taxon>Pseudomonadati</taxon>
        <taxon>Pseudomonadota</taxon>
        <taxon>Gammaproteobacteria</taxon>
        <taxon>Pseudomonadales</taxon>
        <taxon>Marinobacteraceae</taxon>
        <taxon>Marinobacter</taxon>
    </lineage>
</organism>
<dbReference type="PANTHER" id="PTHR36836:SF1">
    <property type="entry name" value="COLANIC ACID BIOSYNTHESIS PROTEIN WCAK"/>
    <property type="match status" value="1"/>
</dbReference>
<evidence type="ECO:0000259" key="1">
    <source>
        <dbReference type="Pfam" id="PF04230"/>
    </source>
</evidence>
<reference evidence="2 3" key="1">
    <citation type="submission" date="2023-05" db="EMBL/GenBank/DDBJ databases">
        <title>Marinobacter albus sp. nov., a marine bacterium isolated from sand in a coastal intertidal zone of huludao.</title>
        <authorList>
            <person name="Deng T."/>
        </authorList>
    </citation>
    <scope>NUCLEOTIDE SEQUENCE [LARGE SCALE GENOMIC DNA]</scope>
    <source>
        <strain evidence="2 3">M216</strain>
    </source>
</reference>
<protein>
    <submittedName>
        <fullName evidence="2">Polysaccharide pyruvyl transferase family protein</fullName>
        <ecNumber evidence="2">2.4.-.-</ecNumber>
    </submittedName>
</protein>
<gene>
    <name evidence="2" type="ORF">QQF73_08585</name>
</gene>
<dbReference type="EMBL" id="JASSQD010000001">
    <property type="protein sequence ID" value="MDK9557677.1"/>
    <property type="molecule type" value="Genomic_DNA"/>
</dbReference>